<dbReference type="PROSITE" id="PS50165">
    <property type="entry name" value="UVRC"/>
    <property type="match status" value="1"/>
</dbReference>
<dbReference type="AlphaFoldDB" id="A0A2U1E2F3"/>
<dbReference type="SUPFAM" id="SSF82771">
    <property type="entry name" value="GIY-YIG endonuclease"/>
    <property type="match status" value="1"/>
</dbReference>
<evidence type="ECO:0000259" key="8">
    <source>
        <dbReference type="PROSITE" id="PS50165"/>
    </source>
</evidence>
<evidence type="ECO:0000313" key="9">
    <source>
        <dbReference type="EMBL" id="PVY93879.1"/>
    </source>
</evidence>
<keyword evidence="2 6" id="KW-0227">DNA damage</keyword>
<keyword evidence="4 6" id="KW-0267">Excision nuclease</keyword>
<keyword evidence="3 6" id="KW-0228">DNA excision</keyword>
<evidence type="ECO:0000256" key="2">
    <source>
        <dbReference type="ARBA" id="ARBA00022763"/>
    </source>
</evidence>
<evidence type="ECO:0000256" key="6">
    <source>
        <dbReference type="HAMAP-Rule" id="MF_00203"/>
    </source>
</evidence>
<gene>
    <name evidence="6" type="primary">uvrC</name>
    <name evidence="9" type="ORF">C7381_10813</name>
</gene>
<dbReference type="Pfam" id="PF01541">
    <property type="entry name" value="GIY-YIG"/>
    <property type="match status" value="1"/>
</dbReference>
<dbReference type="GO" id="GO:0005737">
    <property type="term" value="C:cytoplasm"/>
    <property type="evidence" value="ECO:0007669"/>
    <property type="project" value="UniProtKB-SubCell"/>
</dbReference>
<reference evidence="9 10" key="1">
    <citation type="submission" date="2018-04" db="EMBL/GenBank/DDBJ databases">
        <title>Genomic Encyclopedia of Type Strains, Phase IV (KMG-IV): sequencing the most valuable type-strain genomes for metagenomic binning, comparative biology and taxonomic classification.</title>
        <authorList>
            <person name="Goeker M."/>
        </authorList>
    </citation>
    <scope>NUCLEOTIDE SEQUENCE [LARGE SCALE GENOMIC DNA]</scope>
    <source>
        <strain evidence="9 10">DSM 20705</strain>
    </source>
</reference>
<dbReference type="InterPro" id="IPR035901">
    <property type="entry name" value="GIY-YIG_endonuc_sf"/>
</dbReference>
<dbReference type="SMART" id="SM00465">
    <property type="entry name" value="GIYc"/>
    <property type="match status" value="1"/>
</dbReference>
<dbReference type="InterPro" id="IPR001162">
    <property type="entry name" value="UvrC_RNase_H_dom"/>
</dbReference>
<evidence type="ECO:0000256" key="4">
    <source>
        <dbReference type="ARBA" id="ARBA00022881"/>
    </source>
</evidence>
<evidence type="ECO:0000256" key="5">
    <source>
        <dbReference type="ARBA" id="ARBA00023204"/>
    </source>
</evidence>
<dbReference type="NCBIfam" id="TIGR00194">
    <property type="entry name" value="uvrC"/>
    <property type="match status" value="1"/>
</dbReference>
<dbReference type="Proteomes" id="UP000245793">
    <property type="component" value="Unassembled WGS sequence"/>
</dbReference>
<dbReference type="Pfam" id="PF14520">
    <property type="entry name" value="HHH_5"/>
    <property type="match status" value="1"/>
</dbReference>
<comment type="similarity">
    <text evidence="6">Belongs to the UvrC family.</text>
</comment>
<dbReference type="SUPFAM" id="SSF47781">
    <property type="entry name" value="RuvA domain 2-like"/>
    <property type="match status" value="1"/>
</dbReference>
<dbReference type="GO" id="GO:0009432">
    <property type="term" value="P:SOS response"/>
    <property type="evidence" value="ECO:0007669"/>
    <property type="project" value="UniProtKB-UniRule"/>
</dbReference>
<dbReference type="CDD" id="cd10434">
    <property type="entry name" value="GIY-YIG_UvrC_Cho"/>
    <property type="match status" value="1"/>
</dbReference>
<dbReference type="RefSeq" id="WP_116480358.1">
    <property type="nucleotide sequence ID" value="NZ_QEKV01000008.1"/>
</dbReference>
<dbReference type="Gene3D" id="3.40.1440.10">
    <property type="entry name" value="GIY-YIG endonuclease"/>
    <property type="match status" value="1"/>
</dbReference>
<dbReference type="PANTHER" id="PTHR30562">
    <property type="entry name" value="UVRC/OXIDOREDUCTASE"/>
    <property type="match status" value="1"/>
</dbReference>
<dbReference type="InterPro" id="IPR036876">
    <property type="entry name" value="UVR_dom_sf"/>
</dbReference>
<evidence type="ECO:0000259" key="7">
    <source>
        <dbReference type="PROSITE" id="PS50164"/>
    </source>
</evidence>
<accession>A0A2U1E2F3</accession>
<feature type="domain" description="GIY-YIG" evidence="7">
    <location>
        <begin position="13"/>
        <end position="91"/>
    </location>
</feature>
<dbReference type="InterPro" id="IPR010994">
    <property type="entry name" value="RuvA_2-like"/>
</dbReference>
<protein>
    <recommendedName>
        <fullName evidence="6">UvrABC system protein C</fullName>
        <shortName evidence="6">Protein UvrC</shortName>
    </recommendedName>
    <alternativeName>
        <fullName evidence="6">Excinuclease ABC subunit C</fullName>
    </alternativeName>
</protein>
<dbReference type="EMBL" id="QEKV01000008">
    <property type="protein sequence ID" value="PVY93879.1"/>
    <property type="molecule type" value="Genomic_DNA"/>
</dbReference>
<proteinExistence type="inferred from homology"/>
<dbReference type="HAMAP" id="MF_00203">
    <property type="entry name" value="UvrC"/>
    <property type="match status" value="1"/>
</dbReference>
<comment type="subcellular location">
    <subcellularLocation>
        <location evidence="6">Cytoplasm</location>
    </subcellularLocation>
</comment>
<comment type="caution">
    <text evidence="9">The sequence shown here is derived from an EMBL/GenBank/DDBJ whole genome shotgun (WGS) entry which is preliminary data.</text>
</comment>
<dbReference type="PROSITE" id="PS50164">
    <property type="entry name" value="GIY_YIG"/>
    <property type="match status" value="1"/>
</dbReference>
<dbReference type="Gene3D" id="1.10.150.20">
    <property type="entry name" value="5' to 3' exonuclease, C-terminal subdomain"/>
    <property type="match status" value="1"/>
</dbReference>
<dbReference type="GO" id="GO:0009381">
    <property type="term" value="F:excinuclease ABC activity"/>
    <property type="evidence" value="ECO:0007669"/>
    <property type="project" value="UniProtKB-UniRule"/>
</dbReference>
<dbReference type="Pfam" id="PF22920">
    <property type="entry name" value="UvrC_RNaseH"/>
    <property type="match status" value="1"/>
</dbReference>
<dbReference type="InterPro" id="IPR003583">
    <property type="entry name" value="Hlx-hairpin-Hlx_DNA-bd_motif"/>
</dbReference>
<evidence type="ECO:0000256" key="1">
    <source>
        <dbReference type="ARBA" id="ARBA00022490"/>
    </source>
</evidence>
<dbReference type="GO" id="GO:0003677">
    <property type="term" value="F:DNA binding"/>
    <property type="evidence" value="ECO:0007669"/>
    <property type="project" value="UniProtKB-UniRule"/>
</dbReference>
<dbReference type="GO" id="GO:0006289">
    <property type="term" value="P:nucleotide-excision repair"/>
    <property type="evidence" value="ECO:0007669"/>
    <property type="project" value="UniProtKB-UniRule"/>
</dbReference>
<dbReference type="PANTHER" id="PTHR30562:SF1">
    <property type="entry name" value="UVRABC SYSTEM PROTEIN C"/>
    <property type="match status" value="1"/>
</dbReference>
<dbReference type="InterPro" id="IPR000305">
    <property type="entry name" value="GIY-YIG_endonuc"/>
</dbReference>
<dbReference type="InterPro" id="IPR038476">
    <property type="entry name" value="UvrC_RNase_H_dom_sf"/>
</dbReference>
<evidence type="ECO:0000313" key="10">
    <source>
        <dbReference type="Proteomes" id="UP000245793"/>
    </source>
</evidence>
<evidence type="ECO:0000256" key="3">
    <source>
        <dbReference type="ARBA" id="ARBA00022769"/>
    </source>
</evidence>
<keyword evidence="6" id="KW-0742">SOS response</keyword>
<keyword evidence="5 6" id="KW-0234">DNA repair</keyword>
<dbReference type="SUPFAM" id="SSF46600">
    <property type="entry name" value="C-terminal UvrC-binding domain of UvrB"/>
    <property type="match status" value="1"/>
</dbReference>
<comment type="function">
    <text evidence="6">The UvrABC repair system catalyzes the recognition and processing of DNA lesions. UvrC both incises the 5' and 3' sides of the lesion. The N-terminal half is responsible for the 3' incision and the C-terminal half is responsible for the 5' incision.</text>
</comment>
<feature type="domain" description="UvrC family homology region profile" evidence="8">
    <location>
        <begin position="250"/>
        <end position="480"/>
    </location>
</feature>
<dbReference type="InterPro" id="IPR004791">
    <property type="entry name" value="UvrC"/>
</dbReference>
<dbReference type="InterPro" id="IPR050066">
    <property type="entry name" value="UvrABC_protein_C"/>
</dbReference>
<dbReference type="SMART" id="SM00278">
    <property type="entry name" value="HhH1"/>
    <property type="match status" value="2"/>
</dbReference>
<dbReference type="GO" id="GO:0009380">
    <property type="term" value="C:excinuclease repair complex"/>
    <property type="evidence" value="ECO:0007669"/>
    <property type="project" value="InterPro"/>
</dbReference>
<keyword evidence="10" id="KW-1185">Reference proteome</keyword>
<comment type="subunit">
    <text evidence="6">Interacts with UvrB in an incision complex.</text>
</comment>
<organism evidence="9 10">
    <name type="scientific">Ezakiella coagulans</name>
    <dbReference type="NCBI Taxonomy" id="46507"/>
    <lineage>
        <taxon>Bacteria</taxon>
        <taxon>Bacillati</taxon>
        <taxon>Bacillota</taxon>
        <taxon>Tissierellia</taxon>
        <taxon>Ezakiella</taxon>
    </lineage>
</organism>
<name>A0A2U1E2F3_9FIRM</name>
<dbReference type="FunFam" id="3.40.1440.10:FF:000001">
    <property type="entry name" value="UvrABC system protein C"/>
    <property type="match status" value="1"/>
</dbReference>
<sequence>MFNIREELQKLPAKPGVYIMKDDKDNVIYVGKAKILKNRVRSYFNKTQKSPKVSAMVSHIKSFEYIIVDNEVESLVLESNLIKSYAPKYNILLRDDKQYPYIKLTNEPFPRLIKSRELKKDGGSYFGPFPNVLAVNNVLTFWEDEYRLRTTKRYLDRVYKPCLNFYIDKCDAPCMGNMSEEDYMKKLVEPIDFLKGKNELTVERVRDKMLFYAENMEYEKAAAMKSLIEDLNSLKEDQKITKPLGDSIDYVAYAKSEDIFLVEVFFKRDGKTIGRDSFVLSNDDEDEHEMMEEFIKQYYLGISNPPSELVLEVEPTNLESLQKAIRQKGILNTTINVPKRGEKRDTIMMVKKNALEDLAKHRARILQKTKTNVIALTELAQIIGTGEYPERIESFDISHIQGTDAVGGMVVFSDGNHNRNDYRRFKIKEADTRNDLECMKEVLTRRYKRMLDGSKGFSKAPNLILMDGGKTQVGIAIKVLEDLGIDIPVMGMVKDDSHTTNKLLYNNEFYALKESRELFTFISNVQNEVHRFAISYHKSLRGKTMIKSRLDGIKGIGPKRKEALMKEYGSIEKIKQASIDDLVKVPGMTRKSAESVKEELTKYEID</sequence>
<dbReference type="InterPro" id="IPR047296">
    <property type="entry name" value="GIY-YIG_UvrC_Cho"/>
</dbReference>
<dbReference type="Pfam" id="PF08459">
    <property type="entry name" value="UvrC_RNaseH_dom"/>
    <property type="match status" value="1"/>
</dbReference>
<keyword evidence="1 6" id="KW-0963">Cytoplasm</keyword>
<dbReference type="Gene3D" id="3.30.420.340">
    <property type="entry name" value="UvrC, RNAse H endonuclease domain"/>
    <property type="match status" value="1"/>
</dbReference>